<protein>
    <submittedName>
        <fullName evidence="11">CobW-domain-containing protein</fullName>
    </submittedName>
</protein>
<dbReference type="OrthoDB" id="258627at2759"/>
<dbReference type="InterPro" id="IPR003495">
    <property type="entry name" value="CobW/HypB/UreG_nucleotide-bd"/>
</dbReference>
<dbReference type="GO" id="GO:0016787">
    <property type="term" value="F:hydrolase activity"/>
    <property type="evidence" value="ECO:0007669"/>
    <property type="project" value="UniProtKB-KW"/>
</dbReference>
<evidence type="ECO:0000256" key="3">
    <source>
        <dbReference type="ARBA" id="ARBA00022833"/>
    </source>
</evidence>
<dbReference type="Proteomes" id="UP000250266">
    <property type="component" value="Unassembled WGS sequence"/>
</dbReference>
<comment type="similarity">
    <text evidence="6">Belongs to the SIMIBI class G3E GTPase family. ZNG1 subfamily.</text>
</comment>
<sequence length="416" mass="44747">MNLATDEDEAPPLLLASGQEDDTSRQADANDLSLVKVPITIITGYLGAGKTTLLNYILTENHGKKIAVILNEFGDSADIEKSLTVSQDGQEVEEWLSLANGCICCSVKDSGVAAIESLMERRGSFDYILLETTGLADPGNIAPLFWVDEGLGSSIYLDGIVTLVDGKNILKSLDERPPPPPSSANNDGGAGVREEQAHEHDHSTPHLTTAHLQISHADVIVVNKSDLVNAAELAAVQQRIRAINGLAKLHVTHRSKVPQLSGLLLDLHAYDSVGVGEMEFAARGHSHLDAAISTITLLLPSLQPQKLEKLDAWLCSVLWESHLPLPPSAPSTTTSLNFEIHRIKGRVPFTTGAVKILQGVREIFELIDQVDNAARKEERDETNVDMQATAGKIVLIGRGLDEQAFSTSLHAALESG</sequence>
<dbReference type="EMBL" id="KV745011">
    <property type="protein sequence ID" value="OCK79318.1"/>
    <property type="molecule type" value="Genomic_DNA"/>
</dbReference>
<dbReference type="InterPro" id="IPR036627">
    <property type="entry name" value="CobW-likC_sf"/>
</dbReference>
<accession>A0A8E2E948</accession>
<dbReference type="InterPro" id="IPR011629">
    <property type="entry name" value="CobW-like_C"/>
</dbReference>
<evidence type="ECO:0000256" key="4">
    <source>
        <dbReference type="ARBA" id="ARBA00023134"/>
    </source>
</evidence>
<dbReference type="Pfam" id="PF07683">
    <property type="entry name" value="CobW_C"/>
    <property type="match status" value="1"/>
</dbReference>
<keyword evidence="4" id="KW-0342">GTP-binding</keyword>
<evidence type="ECO:0000256" key="8">
    <source>
        <dbReference type="SAM" id="MobiDB-lite"/>
    </source>
</evidence>
<proteinExistence type="inferred from homology"/>
<keyword evidence="3" id="KW-0862">Zinc</keyword>
<keyword evidence="5" id="KW-0143">Chaperone</keyword>
<dbReference type="GO" id="GO:0005737">
    <property type="term" value="C:cytoplasm"/>
    <property type="evidence" value="ECO:0007669"/>
    <property type="project" value="TreeGrafter"/>
</dbReference>
<evidence type="ECO:0000256" key="6">
    <source>
        <dbReference type="ARBA" id="ARBA00034320"/>
    </source>
</evidence>
<dbReference type="InterPro" id="IPR051316">
    <property type="entry name" value="Zinc-reg_GTPase_activator"/>
</dbReference>
<dbReference type="Gene3D" id="3.40.50.300">
    <property type="entry name" value="P-loop containing nucleotide triphosphate hydrolases"/>
    <property type="match status" value="1"/>
</dbReference>
<evidence type="ECO:0000313" key="11">
    <source>
        <dbReference type="EMBL" id="OCK79318.1"/>
    </source>
</evidence>
<dbReference type="Gene3D" id="3.30.1220.10">
    <property type="entry name" value="CobW-like, C-terminal domain"/>
    <property type="match status" value="1"/>
</dbReference>
<keyword evidence="2" id="KW-0378">Hydrolase</keyword>
<dbReference type="PANTHER" id="PTHR13748:SF31">
    <property type="entry name" value="ZINC-REGULATED GTPASE METALLOPROTEIN ACTIVATOR 1A-RELATED"/>
    <property type="match status" value="1"/>
</dbReference>
<feature type="domain" description="CobW/HypB/UreG nucleotide-binding" evidence="9">
    <location>
        <begin position="38"/>
        <end position="249"/>
    </location>
</feature>
<reference evidence="11 12" key="1">
    <citation type="journal article" date="2016" name="Nat. Commun.">
        <title>Ectomycorrhizal ecology is imprinted in the genome of the dominant symbiotic fungus Cenococcum geophilum.</title>
        <authorList>
            <consortium name="DOE Joint Genome Institute"/>
            <person name="Peter M."/>
            <person name="Kohler A."/>
            <person name="Ohm R.A."/>
            <person name="Kuo A."/>
            <person name="Krutzmann J."/>
            <person name="Morin E."/>
            <person name="Arend M."/>
            <person name="Barry K.W."/>
            <person name="Binder M."/>
            <person name="Choi C."/>
            <person name="Clum A."/>
            <person name="Copeland A."/>
            <person name="Grisel N."/>
            <person name="Haridas S."/>
            <person name="Kipfer T."/>
            <person name="LaButti K."/>
            <person name="Lindquist E."/>
            <person name="Lipzen A."/>
            <person name="Maire R."/>
            <person name="Meier B."/>
            <person name="Mihaltcheva S."/>
            <person name="Molinier V."/>
            <person name="Murat C."/>
            <person name="Poggeler S."/>
            <person name="Quandt C.A."/>
            <person name="Sperisen C."/>
            <person name="Tritt A."/>
            <person name="Tisserant E."/>
            <person name="Crous P.W."/>
            <person name="Henrissat B."/>
            <person name="Nehls U."/>
            <person name="Egli S."/>
            <person name="Spatafora J.W."/>
            <person name="Grigoriev I.V."/>
            <person name="Martin F.M."/>
        </authorList>
    </citation>
    <scope>NUCLEOTIDE SEQUENCE [LARGE SCALE GENOMIC DNA]</scope>
    <source>
        <strain evidence="11 12">CBS 459.81</strain>
    </source>
</reference>
<keyword evidence="1" id="KW-0547">Nucleotide-binding</keyword>
<dbReference type="SUPFAM" id="SSF90002">
    <property type="entry name" value="Hypothetical protein YjiA, C-terminal domain"/>
    <property type="match status" value="1"/>
</dbReference>
<evidence type="ECO:0000256" key="1">
    <source>
        <dbReference type="ARBA" id="ARBA00022741"/>
    </source>
</evidence>
<organism evidence="11 12">
    <name type="scientific">Lepidopterella palustris CBS 459.81</name>
    <dbReference type="NCBI Taxonomy" id="1314670"/>
    <lineage>
        <taxon>Eukaryota</taxon>
        <taxon>Fungi</taxon>
        <taxon>Dikarya</taxon>
        <taxon>Ascomycota</taxon>
        <taxon>Pezizomycotina</taxon>
        <taxon>Dothideomycetes</taxon>
        <taxon>Pleosporomycetidae</taxon>
        <taxon>Mytilinidiales</taxon>
        <taxon>Argynnaceae</taxon>
        <taxon>Lepidopterella</taxon>
    </lineage>
</organism>
<feature type="compositionally biased region" description="Acidic residues" evidence="8">
    <location>
        <begin position="1"/>
        <end position="10"/>
    </location>
</feature>
<dbReference type="PANTHER" id="PTHR13748">
    <property type="entry name" value="COBW-RELATED"/>
    <property type="match status" value="1"/>
</dbReference>
<feature type="region of interest" description="Disordered" evidence="8">
    <location>
        <begin position="1"/>
        <end position="27"/>
    </location>
</feature>
<gene>
    <name evidence="11" type="ORF">K432DRAFT_383170</name>
</gene>
<dbReference type="InterPro" id="IPR027417">
    <property type="entry name" value="P-loop_NTPase"/>
</dbReference>
<dbReference type="GO" id="GO:0005525">
    <property type="term" value="F:GTP binding"/>
    <property type="evidence" value="ECO:0007669"/>
    <property type="project" value="UniProtKB-KW"/>
</dbReference>
<name>A0A8E2E948_9PEZI</name>
<evidence type="ECO:0000256" key="5">
    <source>
        <dbReference type="ARBA" id="ARBA00023186"/>
    </source>
</evidence>
<feature type="domain" description="CobW C-terminal" evidence="10">
    <location>
        <begin position="318"/>
        <end position="413"/>
    </location>
</feature>
<evidence type="ECO:0000313" key="12">
    <source>
        <dbReference type="Proteomes" id="UP000250266"/>
    </source>
</evidence>
<dbReference type="Pfam" id="PF02492">
    <property type="entry name" value="cobW"/>
    <property type="match status" value="1"/>
</dbReference>
<dbReference type="CDD" id="cd03112">
    <property type="entry name" value="CobW-like"/>
    <property type="match status" value="1"/>
</dbReference>
<evidence type="ECO:0000256" key="7">
    <source>
        <dbReference type="ARBA" id="ARBA00049117"/>
    </source>
</evidence>
<dbReference type="SUPFAM" id="SSF52540">
    <property type="entry name" value="P-loop containing nucleoside triphosphate hydrolases"/>
    <property type="match status" value="1"/>
</dbReference>
<comment type="catalytic activity">
    <reaction evidence="7">
        <text>GTP + H2O = GDP + phosphate + H(+)</text>
        <dbReference type="Rhea" id="RHEA:19669"/>
        <dbReference type="ChEBI" id="CHEBI:15377"/>
        <dbReference type="ChEBI" id="CHEBI:15378"/>
        <dbReference type="ChEBI" id="CHEBI:37565"/>
        <dbReference type="ChEBI" id="CHEBI:43474"/>
        <dbReference type="ChEBI" id="CHEBI:58189"/>
    </reaction>
    <physiologicalReaction direction="left-to-right" evidence="7">
        <dbReference type="Rhea" id="RHEA:19670"/>
    </physiologicalReaction>
</comment>
<evidence type="ECO:0000259" key="10">
    <source>
        <dbReference type="Pfam" id="PF07683"/>
    </source>
</evidence>
<evidence type="ECO:0000256" key="2">
    <source>
        <dbReference type="ARBA" id="ARBA00022801"/>
    </source>
</evidence>
<evidence type="ECO:0000259" key="9">
    <source>
        <dbReference type="Pfam" id="PF02492"/>
    </source>
</evidence>
<keyword evidence="12" id="KW-1185">Reference proteome</keyword>
<feature type="region of interest" description="Disordered" evidence="8">
    <location>
        <begin position="171"/>
        <end position="206"/>
    </location>
</feature>
<feature type="compositionally biased region" description="Basic and acidic residues" evidence="8">
    <location>
        <begin position="192"/>
        <end position="204"/>
    </location>
</feature>
<dbReference type="AlphaFoldDB" id="A0A8E2E948"/>